<evidence type="ECO:0000256" key="2">
    <source>
        <dbReference type="ARBA" id="ARBA00011245"/>
    </source>
</evidence>
<dbReference type="GO" id="GO:0005737">
    <property type="term" value="C:cytoplasm"/>
    <property type="evidence" value="ECO:0007669"/>
    <property type="project" value="TreeGrafter"/>
</dbReference>
<dbReference type="PANTHER" id="PTHR42801:SF4">
    <property type="entry name" value="AHPC_TSA FAMILY PROTEIN"/>
    <property type="match status" value="1"/>
</dbReference>
<dbReference type="CDD" id="cd03017">
    <property type="entry name" value="PRX_BCP"/>
    <property type="match status" value="1"/>
</dbReference>
<accession>Q31HJ3</accession>
<protein>
    <recommendedName>
        <fullName evidence="3">thioredoxin-dependent peroxiredoxin</fullName>
        <ecNumber evidence="3">1.11.1.24</ecNumber>
    </recommendedName>
    <alternativeName>
        <fullName evidence="9">Thioredoxin peroxidase</fullName>
    </alternativeName>
    <alternativeName>
        <fullName evidence="11">Thioredoxin-dependent peroxiredoxin Bcp</fullName>
    </alternativeName>
</protein>
<keyword evidence="6" id="KW-0560">Oxidoreductase</keyword>
<dbReference type="SUPFAM" id="SSF52833">
    <property type="entry name" value="Thioredoxin-like"/>
    <property type="match status" value="1"/>
</dbReference>
<evidence type="ECO:0000313" key="14">
    <source>
        <dbReference type="EMBL" id="ABB41380.2"/>
    </source>
</evidence>
<dbReference type="FunFam" id="3.40.30.10:FF:000007">
    <property type="entry name" value="Thioredoxin-dependent thiol peroxidase"/>
    <property type="match status" value="1"/>
</dbReference>
<dbReference type="InterPro" id="IPR036249">
    <property type="entry name" value="Thioredoxin-like_sf"/>
</dbReference>
<evidence type="ECO:0000256" key="6">
    <source>
        <dbReference type="ARBA" id="ARBA00023002"/>
    </source>
</evidence>
<dbReference type="GO" id="GO:0045454">
    <property type="term" value="P:cell redox homeostasis"/>
    <property type="evidence" value="ECO:0007669"/>
    <property type="project" value="TreeGrafter"/>
</dbReference>
<evidence type="ECO:0000256" key="12">
    <source>
        <dbReference type="ARBA" id="ARBA00049091"/>
    </source>
</evidence>
<evidence type="ECO:0000256" key="8">
    <source>
        <dbReference type="ARBA" id="ARBA00023284"/>
    </source>
</evidence>
<evidence type="ECO:0000256" key="10">
    <source>
        <dbReference type="ARBA" id="ARBA00038489"/>
    </source>
</evidence>
<evidence type="ECO:0000256" key="5">
    <source>
        <dbReference type="ARBA" id="ARBA00022862"/>
    </source>
</evidence>
<dbReference type="PANTHER" id="PTHR42801">
    <property type="entry name" value="THIOREDOXIN-DEPENDENT PEROXIDE REDUCTASE"/>
    <property type="match status" value="1"/>
</dbReference>
<dbReference type="Pfam" id="PF00578">
    <property type="entry name" value="AhpC-TSA"/>
    <property type="match status" value="1"/>
</dbReference>
<name>Q31HJ3_HYDCU</name>
<dbReference type="HOGENOM" id="CLU_042529_14_2_6"/>
<sequence>MAFYHSIYFQPRVEKDIDTMLRTLTLFALTFVTLSAQANPLSIGTPAPDFALYNQHHERIQLSDQQGKWVVLYFYPKNDTPGCTTEACSFRDNVNKLIQKKAIILGVSLDSLDSHQAFAQKYQLPFSLLSDPDGKVAQKYDALSDFIVFKFAKRHSFIIDPSGHIAKIYRDVDPQKHVGVVLNDLTMLQQGHN</sequence>
<dbReference type="EMBL" id="CP000109">
    <property type="protein sequence ID" value="ABB41380.2"/>
    <property type="molecule type" value="Genomic_DNA"/>
</dbReference>
<evidence type="ECO:0000256" key="4">
    <source>
        <dbReference type="ARBA" id="ARBA00022559"/>
    </source>
</evidence>
<proteinExistence type="inferred from homology"/>
<evidence type="ECO:0000256" key="9">
    <source>
        <dbReference type="ARBA" id="ARBA00032824"/>
    </source>
</evidence>
<evidence type="ECO:0000256" key="11">
    <source>
        <dbReference type="ARBA" id="ARBA00042639"/>
    </source>
</evidence>
<dbReference type="InterPro" id="IPR013766">
    <property type="entry name" value="Thioredoxin_domain"/>
</dbReference>
<dbReference type="STRING" id="317025.Tcr_0784"/>
<gene>
    <name evidence="14" type="ordered locus">Tcr_0784</name>
</gene>
<comment type="catalytic activity">
    <reaction evidence="12">
        <text>a hydroperoxide + [thioredoxin]-dithiol = an alcohol + [thioredoxin]-disulfide + H2O</text>
        <dbReference type="Rhea" id="RHEA:62620"/>
        <dbReference type="Rhea" id="RHEA-COMP:10698"/>
        <dbReference type="Rhea" id="RHEA-COMP:10700"/>
        <dbReference type="ChEBI" id="CHEBI:15377"/>
        <dbReference type="ChEBI" id="CHEBI:29950"/>
        <dbReference type="ChEBI" id="CHEBI:30879"/>
        <dbReference type="ChEBI" id="CHEBI:35924"/>
        <dbReference type="ChEBI" id="CHEBI:50058"/>
        <dbReference type="EC" id="1.11.1.24"/>
    </reaction>
</comment>
<dbReference type="Gene3D" id="3.40.30.10">
    <property type="entry name" value="Glutaredoxin"/>
    <property type="match status" value="1"/>
</dbReference>
<dbReference type="InterPro" id="IPR050924">
    <property type="entry name" value="Peroxiredoxin_BCP/PrxQ"/>
</dbReference>
<dbReference type="InterPro" id="IPR000866">
    <property type="entry name" value="AhpC/TSA"/>
</dbReference>
<comment type="function">
    <text evidence="1">Thiol-specific peroxidase that catalyzes the reduction of hydrogen peroxide and organic hydroperoxides to water and alcohols, respectively. Plays a role in cell protection against oxidative stress by detoxifying peroxides and as sensor of hydrogen peroxide-mediated signaling events.</text>
</comment>
<keyword evidence="5" id="KW-0049">Antioxidant</keyword>
<evidence type="ECO:0000256" key="1">
    <source>
        <dbReference type="ARBA" id="ARBA00003330"/>
    </source>
</evidence>
<organism evidence="14">
    <name type="scientific">Hydrogenovibrio crunogenus (strain DSM 25203 / XCL-2)</name>
    <name type="common">Thiomicrospira crunogena</name>
    <dbReference type="NCBI Taxonomy" id="317025"/>
    <lineage>
        <taxon>Bacteria</taxon>
        <taxon>Pseudomonadati</taxon>
        <taxon>Pseudomonadota</taxon>
        <taxon>Gammaproteobacteria</taxon>
        <taxon>Thiotrichales</taxon>
        <taxon>Piscirickettsiaceae</taxon>
        <taxon>Hydrogenovibrio</taxon>
    </lineage>
</organism>
<comment type="similarity">
    <text evidence="10">Belongs to the peroxiredoxin family. BCP/PrxQ subfamily.</text>
</comment>
<evidence type="ECO:0000259" key="13">
    <source>
        <dbReference type="PROSITE" id="PS51352"/>
    </source>
</evidence>
<keyword evidence="4" id="KW-0575">Peroxidase</keyword>
<dbReference type="PROSITE" id="PS51352">
    <property type="entry name" value="THIOREDOXIN_2"/>
    <property type="match status" value="1"/>
</dbReference>
<dbReference type="AlphaFoldDB" id="Q31HJ3"/>
<reference evidence="14" key="1">
    <citation type="submission" date="2006-07" db="EMBL/GenBank/DDBJ databases">
        <title>Complete sequence of Thiomicrospira crunogena XCL-2.</title>
        <authorList>
            <consortium name="US DOE Joint Genome Institute"/>
            <person name="Copeland A."/>
            <person name="Lucas S."/>
            <person name="Lapidus A."/>
            <person name="Barry K."/>
            <person name="Detter J.C."/>
            <person name="Glavina del Rio T."/>
            <person name="Hammon N."/>
            <person name="Israni S."/>
            <person name="Dalin E."/>
            <person name="Tice H."/>
            <person name="Pitluck S."/>
            <person name="Chain P."/>
            <person name="Malfatti S."/>
            <person name="Shin M."/>
            <person name="Vergez L."/>
            <person name="Schmutz J."/>
            <person name="Larimer F."/>
            <person name="Land M."/>
            <person name="Hauser L."/>
            <person name="Kyrpides N."/>
            <person name="Lykidis A."/>
            <person name="Scott K.M."/>
            <person name="Sievert S."/>
            <person name="Kerfeld C."/>
            <person name="Freyermuth S."/>
            <person name="Dobrinski K."/>
            <person name="Boller A."/>
            <person name="Fitzpatrick K."/>
            <person name="Thoma P."/>
            <person name="Moore J."/>
            <person name="Richardson P."/>
        </authorList>
    </citation>
    <scope>NUCLEOTIDE SEQUENCE</scope>
    <source>
        <strain evidence="14">XCL-2</strain>
    </source>
</reference>
<dbReference type="KEGG" id="tcx:Tcr_0784"/>
<feature type="domain" description="Thioredoxin" evidence="13">
    <location>
        <begin position="41"/>
        <end position="190"/>
    </location>
</feature>
<evidence type="ECO:0000256" key="7">
    <source>
        <dbReference type="ARBA" id="ARBA00023157"/>
    </source>
</evidence>
<dbReference type="eggNOG" id="COG1225">
    <property type="taxonomic scope" value="Bacteria"/>
</dbReference>
<evidence type="ECO:0000256" key="3">
    <source>
        <dbReference type="ARBA" id="ARBA00013017"/>
    </source>
</evidence>
<dbReference type="EC" id="1.11.1.24" evidence="3"/>
<comment type="subunit">
    <text evidence="2">Monomer.</text>
</comment>
<keyword evidence="8" id="KW-0676">Redox-active center</keyword>
<dbReference type="GO" id="GO:0008379">
    <property type="term" value="F:thioredoxin peroxidase activity"/>
    <property type="evidence" value="ECO:0007669"/>
    <property type="project" value="TreeGrafter"/>
</dbReference>
<dbReference type="GO" id="GO:0034599">
    <property type="term" value="P:cellular response to oxidative stress"/>
    <property type="evidence" value="ECO:0007669"/>
    <property type="project" value="TreeGrafter"/>
</dbReference>
<keyword evidence="7" id="KW-1015">Disulfide bond</keyword>